<evidence type="ECO:0000256" key="1">
    <source>
        <dbReference type="SAM" id="MobiDB-lite"/>
    </source>
</evidence>
<dbReference type="AlphaFoldDB" id="A0AAV7TKU8"/>
<proteinExistence type="predicted"/>
<comment type="caution">
    <text evidence="2">The sequence shown here is derived from an EMBL/GenBank/DDBJ whole genome shotgun (WGS) entry which is preliminary data.</text>
</comment>
<gene>
    <name evidence="2" type="ORF">NDU88_001833</name>
</gene>
<sequence>MGSQLKALLIQCGPVMKTKGNRASAFPPEACGIWLDPSAEKKHGVQVLLCRPSLKLSNPFPIRSSSAAMEYGFTQTRSPQPCTLQTTISSFFRTTPRAQMLAKQVDGQSSANICHKRKRAEDKLEPSNKKSKTVESFSAQQPLDDSLSVKPHWTQKCDPLTEATKRIPNDHYLNYLLAEMFLHTRCEKSIKV</sequence>
<feature type="region of interest" description="Disordered" evidence="1">
    <location>
        <begin position="109"/>
        <end position="143"/>
    </location>
</feature>
<feature type="compositionally biased region" description="Polar residues" evidence="1">
    <location>
        <begin position="134"/>
        <end position="143"/>
    </location>
</feature>
<protein>
    <submittedName>
        <fullName evidence="2">Uncharacterized protein</fullName>
    </submittedName>
</protein>
<reference evidence="2" key="1">
    <citation type="journal article" date="2022" name="bioRxiv">
        <title>Sequencing and chromosome-scale assembly of the giantPleurodeles waltlgenome.</title>
        <authorList>
            <person name="Brown T."/>
            <person name="Elewa A."/>
            <person name="Iarovenko S."/>
            <person name="Subramanian E."/>
            <person name="Araus A.J."/>
            <person name="Petzold A."/>
            <person name="Susuki M."/>
            <person name="Suzuki K.-i.T."/>
            <person name="Hayashi T."/>
            <person name="Toyoda A."/>
            <person name="Oliveira C."/>
            <person name="Osipova E."/>
            <person name="Leigh N.D."/>
            <person name="Simon A."/>
            <person name="Yun M.H."/>
        </authorList>
    </citation>
    <scope>NUCLEOTIDE SEQUENCE</scope>
    <source>
        <strain evidence="2">20211129_DDA</strain>
        <tissue evidence="2">Liver</tissue>
    </source>
</reference>
<name>A0AAV7TKU8_PLEWA</name>
<organism evidence="2 3">
    <name type="scientific">Pleurodeles waltl</name>
    <name type="common">Iberian ribbed newt</name>
    <dbReference type="NCBI Taxonomy" id="8319"/>
    <lineage>
        <taxon>Eukaryota</taxon>
        <taxon>Metazoa</taxon>
        <taxon>Chordata</taxon>
        <taxon>Craniata</taxon>
        <taxon>Vertebrata</taxon>
        <taxon>Euteleostomi</taxon>
        <taxon>Amphibia</taxon>
        <taxon>Batrachia</taxon>
        <taxon>Caudata</taxon>
        <taxon>Salamandroidea</taxon>
        <taxon>Salamandridae</taxon>
        <taxon>Pleurodelinae</taxon>
        <taxon>Pleurodeles</taxon>
    </lineage>
</organism>
<evidence type="ECO:0000313" key="2">
    <source>
        <dbReference type="EMBL" id="KAJ1176559.1"/>
    </source>
</evidence>
<feature type="compositionally biased region" description="Basic and acidic residues" evidence="1">
    <location>
        <begin position="119"/>
        <end position="128"/>
    </location>
</feature>
<keyword evidence="3" id="KW-1185">Reference proteome</keyword>
<accession>A0AAV7TKU8</accession>
<dbReference type="EMBL" id="JANPWB010000006">
    <property type="protein sequence ID" value="KAJ1176559.1"/>
    <property type="molecule type" value="Genomic_DNA"/>
</dbReference>
<dbReference type="Proteomes" id="UP001066276">
    <property type="component" value="Chromosome 3_2"/>
</dbReference>
<evidence type="ECO:0000313" key="3">
    <source>
        <dbReference type="Proteomes" id="UP001066276"/>
    </source>
</evidence>